<dbReference type="AlphaFoldDB" id="A0A482WFY4"/>
<comment type="caution">
    <text evidence="1">The sequence shown here is derived from an EMBL/GenBank/DDBJ whole genome shotgun (WGS) entry which is preliminary data.</text>
</comment>
<dbReference type="EMBL" id="QKKF02037264">
    <property type="protein sequence ID" value="RZF32397.1"/>
    <property type="molecule type" value="Genomic_DNA"/>
</dbReference>
<reference evidence="1 2" key="1">
    <citation type="journal article" date="2017" name="Gigascience">
        <title>Genome sequence of the small brown planthopper, Laodelphax striatellus.</title>
        <authorList>
            <person name="Zhu J."/>
            <person name="Jiang F."/>
            <person name="Wang X."/>
            <person name="Yang P."/>
            <person name="Bao Y."/>
            <person name="Zhao W."/>
            <person name="Wang W."/>
            <person name="Lu H."/>
            <person name="Wang Q."/>
            <person name="Cui N."/>
            <person name="Li J."/>
            <person name="Chen X."/>
            <person name="Luo L."/>
            <person name="Yu J."/>
            <person name="Kang L."/>
            <person name="Cui F."/>
        </authorList>
    </citation>
    <scope>NUCLEOTIDE SEQUENCE [LARGE SCALE GENOMIC DNA]</scope>
    <source>
        <strain evidence="1">Lst14</strain>
    </source>
</reference>
<evidence type="ECO:0000313" key="2">
    <source>
        <dbReference type="Proteomes" id="UP000291343"/>
    </source>
</evidence>
<gene>
    <name evidence="1" type="ORF">LSTR_LSTR001861</name>
</gene>
<dbReference type="Proteomes" id="UP000291343">
    <property type="component" value="Unassembled WGS sequence"/>
</dbReference>
<evidence type="ECO:0000313" key="1">
    <source>
        <dbReference type="EMBL" id="RZF32397.1"/>
    </source>
</evidence>
<proteinExistence type="predicted"/>
<sequence>MNTTSSTCHTTCTPFTTTTRAMFQSTSTSTIMMSITTMTITIIATGPGKLSSTLANSVSMTDHGKINHPKHQTGEENSIIILFRNQNKNYSDWKWKYSQTVPILC</sequence>
<accession>A0A482WFY4</accession>
<organism evidence="1 2">
    <name type="scientific">Laodelphax striatellus</name>
    <name type="common">Small brown planthopper</name>
    <name type="synonym">Delphax striatella</name>
    <dbReference type="NCBI Taxonomy" id="195883"/>
    <lineage>
        <taxon>Eukaryota</taxon>
        <taxon>Metazoa</taxon>
        <taxon>Ecdysozoa</taxon>
        <taxon>Arthropoda</taxon>
        <taxon>Hexapoda</taxon>
        <taxon>Insecta</taxon>
        <taxon>Pterygota</taxon>
        <taxon>Neoptera</taxon>
        <taxon>Paraneoptera</taxon>
        <taxon>Hemiptera</taxon>
        <taxon>Auchenorrhyncha</taxon>
        <taxon>Fulgoroidea</taxon>
        <taxon>Delphacidae</taxon>
        <taxon>Criomorphinae</taxon>
        <taxon>Laodelphax</taxon>
    </lineage>
</organism>
<protein>
    <submittedName>
        <fullName evidence="1">Uncharacterized protein</fullName>
    </submittedName>
</protein>
<keyword evidence="2" id="KW-1185">Reference proteome</keyword>
<name>A0A482WFY4_LAOST</name>
<dbReference type="InParanoid" id="A0A482WFY4"/>